<proteinExistence type="predicted"/>
<comment type="caution">
    <text evidence="1">The sequence shown here is derived from an EMBL/GenBank/DDBJ whole genome shotgun (WGS) entry which is preliminary data.</text>
</comment>
<sequence>MSAVTSLGLGKTMEKKLHSVGVHSAEELTKIGSKQAVFRLKELYPNTCVVILYHLEAAIRGVEIKQLDDNCKAELKAYFKQL</sequence>
<organism evidence="1 2">
    <name type="scientific">Petralouisia muris</name>
    <dbReference type="NCBI Taxonomy" id="3032872"/>
    <lineage>
        <taxon>Bacteria</taxon>
        <taxon>Bacillati</taxon>
        <taxon>Bacillota</taxon>
        <taxon>Clostridia</taxon>
        <taxon>Lachnospirales</taxon>
        <taxon>Lachnospiraceae</taxon>
        <taxon>Petralouisia</taxon>
    </lineage>
</organism>
<reference evidence="1" key="1">
    <citation type="submission" date="2019-04" db="EMBL/GenBank/DDBJ databases">
        <title>Microbes associate with the intestines of laboratory mice.</title>
        <authorList>
            <person name="Navarre W."/>
            <person name="Wong E."/>
            <person name="Huang K."/>
            <person name="Tropini C."/>
            <person name="Ng K."/>
            <person name="Yu B."/>
        </authorList>
    </citation>
    <scope>NUCLEOTIDE SEQUENCE</scope>
    <source>
        <strain evidence="1">NM01_1-7b</strain>
    </source>
</reference>
<dbReference type="Proteomes" id="UP000304953">
    <property type="component" value="Unassembled WGS sequence"/>
</dbReference>
<evidence type="ECO:0000313" key="1">
    <source>
        <dbReference type="EMBL" id="TGY91414.1"/>
    </source>
</evidence>
<dbReference type="EMBL" id="SRYA01000058">
    <property type="protein sequence ID" value="TGY91414.1"/>
    <property type="molecule type" value="Genomic_DNA"/>
</dbReference>
<gene>
    <name evidence="1" type="ORF">E5329_21135</name>
</gene>
<keyword evidence="2" id="KW-1185">Reference proteome</keyword>
<evidence type="ECO:0000313" key="2">
    <source>
        <dbReference type="Proteomes" id="UP000304953"/>
    </source>
</evidence>
<protein>
    <submittedName>
        <fullName evidence="1">Uncharacterized protein</fullName>
    </submittedName>
</protein>
<name>A0AC61RQR6_9FIRM</name>
<accession>A0AC61RQR6</accession>